<dbReference type="EMBL" id="LBZM01000015">
    <property type="protein sequence ID" value="KKR71953.1"/>
    <property type="molecule type" value="Genomic_DNA"/>
</dbReference>
<accession>A0A0G0T4G3</accession>
<dbReference type="GO" id="GO:0005829">
    <property type="term" value="C:cytosol"/>
    <property type="evidence" value="ECO:0007669"/>
    <property type="project" value="TreeGrafter"/>
</dbReference>
<evidence type="ECO:0000256" key="1">
    <source>
        <dbReference type="PIRSR" id="PIRSR600888-1"/>
    </source>
</evidence>
<evidence type="ECO:0000313" key="3">
    <source>
        <dbReference type="EMBL" id="KKR71953.1"/>
    </source>
</evidence>
<dbReference type="GO" id="GO:0019305">
    <property type="term" value="P:dTDP-rhamnose biosynthetic process"/>
    <property type="evidence" value="ECO:0007669"/>
    <property type="project" value="TreeGrafter"/>
</dbReference>
<name>A0A0G0T4G3_9BACT</name>
<feature type="site" description="Participates in a stacking interaction with the thymidine ring of dTDP-4-oxo-6-deoxyglucose" evidence="2">
    <location>
        <position position="161"/>
    </location>
</feature>
<dbReference type="InterPro" id="IPR011051">
    <property type="entry name" value="RmlC_Cupin_sf"/>
</dbReference>
<comment type="caution">
    <text evidence="3">The sequence shown here is derived from an EMBL/GenBank/DDBJ whole genome shotgun (WGS) entry which is preliminary data.</text>
</comment>
<evidence type="ECO:0008006" key="5">
    <source>
        <dbReference type="Google" id="ProtNLM"/>
    </source>
</evidence>
<gene>
    <name evidence="3" type="ORF">UU14_C0015G0013</name>
</gene>
<proteinExistence type="predicted"/>
<organism evidence="3 4">
    <name type="scientific">Candidatus Roizmanbacteria bacterium GW2011_GWB1_40_7</name>
    <dbReference type="NCBI Taxonomy" id="1618482"/>
    <lineage>
        <taxon>Bacteria</taxon>
        <taxon>Candidatus Roizmaniibacteriota</taxon>
    </lineage>
</organism>
<evidence type="ECO:0000313" key="4">
    <source>
        <dbReference type="Proteomes" id="UP000034664"/>
    </source>
</evidence>
<dbReference type="InterPro" id="IPR014710">
    <property type="entry name" value="RmlC-like_jellyroll"/>
</dbReference>
<dbReference type="InterPro" id="IPR000888">
    <property type="entry name" value="RmlC-like"/>
</dbReference>
<feature type="active site" description="Proton acceptor" evidence="1">
    <location>
        <position position="86"/>
    </location>
</feature>
<dbReference type="PANTHER" id="PTHR21047:SF2">
    <property type="entry name" value="THYMIDINE DIPHOSPHO-4-KETO-RHAMNOSE 3,5-EPIMERASE"/>
    <property type="match status" value="1"/>
</dbReference>
<protein>
    <recommendedName>
        <fullName evidence="5">dTDP-4-dehydrorhamnose 3,5-epimerase</fullName>
    </recommendedName>
</protein>
<dbReference type="GO" id="GO:0008830">
    <property type="term" value="F:dTDP-4-dehydrorhamnose 3,5-epimerase activity"/>
    <property type="evidence" value="ECO:0007669"/>
    <property type="project" value="InterPro"/>
</dbReference>
<sequence>MKKSTPFFFLKDIDPTVKEKVFEQDYETKLSIKGVRVVELNYFVEEDGDFGEILRITNGEVEGFPGFRIAQVNRTRLNSQAIKAWHFHVKQHVLWYISPAFNLFVGLWDIRNNSSTKGNVMRVLLGQGKSTILLIPPGVAHGSANFSQNPVNLYYFTNCQFNKRQPDEKRLPWDSLGESFWLPQRDK</sequence>
<dbReference type="SUPFAM" id="SSF51182">
    <property type="entry name" value="RmlC-like cupins"/>
    <property type="match status" value="1"/>
</dbReference>
<dbReference type="PANTHER" id="PTHR21047">
    <property type="entry name" value="DTDP-6-DEOXY-D-GLUCOSE-3,5 EPIMERASE"/>
    <property type="match status" value="1"/>
</dbReference>
<feature type="active site" description="Proton donor" evidence="1">
    <location>
        <position position="155"/>
    </location>
</feature>
<dbReference type="Proteomes" id="UP000034664">
    <property type="component" value="Unassembled WGS sequence"/>
</dbReference>
<dbReference type="AlphaFoldDB" id="A0A0G0T4G3"/>
<reference evidence="3 4" key="1">
    <citation type="journal article" date="2015" name="Nature">
        <title>rRNA introns, odd ribosomes, and small enigmatic genomes across a large radiation of phyla.</title>
        <authorList>
            <person name="Brown C.T."/>
            <person name="Hug L.A."/>
            <person name="Thomas B.C."/>
            <person name="Sharon I."/>
            <person name="Castelle C.J."/>
            <person name="Singh A."/>
            <person name="Wilkins M.J."/>
            <person name="Williams K.H."/>
            <person name="Banfield J.F."/>
        </authorList>
    </citation>
    <scope>NUCLEOTIDE SEQUENCE [LARGE SCALE GENOMIC DNA]</scope>
</reference>
<dbReference type="Gene3D" id="2.60.120.10">
    <property type="entry name" value="Jelly Rolls"/>
    <property type="match status" value="1"/>
</dbReference>
<evidence type="ECO:0000256" key="2">
    <source>
        <dbReference type="PIRSR" id="PIRSR600888-3"/>
    </source>
</evidence>
<dbReference type="Pfam" id="PF00908">
    <property type="entry name" value="dTDP_sugar_isom"/>
    <property type="match status" value="1"/>
</dbReference>
<dbReference type="GO" id="GO:0000271">
    <property type="term" value="P:polysaccharide biosynthetic process"/>
    <property type="evidence" value="ECO:0007669"/>
    <property type="project" value="TreeGrafter"/>
</dbReference>